<gene>
    <name evidence="7" type="ORF">PCOR1329_LOCUS14630</name>
</gene>
<evidence type="ECO:0000256" key="6">
    <source>
        <dbReference type="SAM" id="MobiDB-lite"/>
    </source>
</evidence>
<dbReference type="PANTHER" id="PTHR23068:SF25">
    <property type="entry name" value="DNA (CYTOSINE-5)-METHYLTRANSFERASE DRM2"/>
    <property type="match status" value="1"/>
</dbReference>
<sequence>MLHLAQRSAYKTIISHVDGFLDDPLTRRPDIDWSQKISKLRVDYTGEEQGEALPIKLAELIPGLPDKQHAAQLQTEEFVDEHILEWLMNPEVATLPVAEWPLDPPRARVNCERLEDWHEVAEHLIGLGILGVVDEADIFAPRGQKVFNGLFAREKKGKPLEGQSRCTRLIFNMIPSNAYLRNIVEDTSTLAASTSWTSLHLPAVCVMVWSSDDQKGAFYVWKLPPAWHGRMAVSVPVPASAAGLHGDHLVYVAFRVIPMGAEWRRDQPWPLARQHLHAWWQVYIDDFDAPEVLEAAEAYRVAGTPGEMQLAMRRRAYTQAEVAYAEEKSHARQLQLERMGASIDGCAGTIRAPADKGIELVRYILYALGREYCPWLLMLTLLGRAVRALEFRRPLLSCLNSVWEFSTRTRGGRINMGMSQELLVCIGYLPIACTDLRAALSPVATVSDASEAGGGVCASTGLTPLAVQQLRAARQGARPVLGPGRSDLQPARSSPSLPGGRPRPRVLIVSLFDGIAALAVAVSRLPVDIIGMVCSEVDKPARRVVRLRWPGTADWGDIRSISEKDVVKLADTYYGLCDVCVCGAGSPCQDLSAVNLSRAGLAGPSSKLFYEIPRVHGLLRKHFKEKLATFVENVASMSPQVRDAITKEREALLGFDKHYTRVAHKDPEAQGLLARELPAEALFARGACPLAWGEVGAYTKGAAEYDKKLASEFTGLYPIIGYITTEDNPADAPSRRQWKARKAHSAKRGTRLKLLRVTSTTLHRYRAAAKRVLDFWDAVGLMPSGPLDTDEGIAEYIEMLWSEGQPVSLANYAVAAIGFFFPSVKQSLGLSWSLLKAWRRCEPPVRALPFTPELILGMAALAIECEAVDIGTLLALGFAGLLRTTELFTLSKQQVAIINDRVIVRLPETKTGYRKATTEMVVVDCPTAVDLVKRWYAHAAPPDTISTRSPAQLRSCLKKLLAFFHLEDFRFSWYSCRRGGATYDFMSHQSVETTIMRGRWGSATTAKIYIEQAVADIVQ</sequence>
<dbReference type="PANTHER" id="PTHR23068">
    <property type="entry name" value="DNA CYTOSINE-5- -METHYLTRANSFERASE 3-RELATED"/>
    <property type="match status" value="1"/>
</dbReference>
<keyword evidence="2" id="KW-0489">Methyltransferase</keyword>
<keyword evidence="3" id="KW-0808">Transferase</keyword>
<reference evidence="7" key="1">
    <citation type="submission" date="2023-10" db="EMBL/GenBank/DDBJ databases">
        <authorList>
            <person name="Chen Y."/>
            <person name="Shah S."/>
            <person name="Dougan E. K."/>
            <person name="Thang M."/>
            <person name="Chan C."/>
        </authorList>
    </citation>
    <scope>NUCLEOTIDE SEQUENCE [LARGE SCALE GENOMIC DNA]</scope>
</reference>
<evidence type="ECO:0000313" key="7">
    <source>
        <dbReference type="EMBL" id="CAK0809353.1"/>
    </source>
</evidence>
<feature type="region of interest" description="Disordered" evidence="6">
    <location>
        <begin position="479"/>
        <end position="499"/>
    </location>
</feature>
<evidence type="ECO:0000256" key="1">
    <source>
        <dbReference type="ARBA" id="ARBA00011975"/>
    </source>
</evidence>
<comment type="caution">
    <text evidence="7">The sequence shown here is derived from an EMBL/GenBank/DDBJ whole genome shotgun (WGS) entry which is preliminary data.</text>
</comment>
<dbReference type="Gene3D" id="1.10.443.10">
    <property type="entry name" value="Intergrase catalytic core"/>
    <property type="match status" value="1"/>
</dbReference>
<name>A0ABN9QTU4_9DINO</name>
<evidence type="ECO:0000313" key="8">
    <source>
        <dbReference type="Proteomes" id="UP001189429"/>
    </source>
</evidence>
<organism evidence="7 8">
    <name type="scientific">Prorocentrum cordatum</name>
    <dbReference type="NCBI Taxonomy" id="2364126"/>
    <lineage>
        <taxon>Eukaryota</taxon>
        <taxon>Sar</taxon>
        <taxon>Alveolata</taxon>
        <taxon>Dinophyceae</taxon>
        <taxon>Prorocentrales</taxon>
        <taxon>Prorocentraceae</taxon>
        <taxon>Prorocentrum</taxon>
    </lineage>
</organism>
<feature type="non-terminal residue" evidence="7">
    <location>
        <position position="1019"/>
    </location>
</feature>
<evidence type="ECO:0000256" key="2">
    <source>
        <dbReference type="ARBA" id="ARBA00022603"/>
    </source>
</evidence>
<dbReference type="SUPFAM" id="SSF53335">
    <property type="entry name" value="S-adenosyl-L-methionine-dependent methyltransferases"/>
    <property type="match status" value="1"/>
</dbReference>
<dbReference type="Gene3D" id="3.40.50.150">
    <property type="entry name" value="Vaccinia Virus protein VP39"/>
    <property type="match status" value="1"/>
</dbReference>
<evidence type="ECO:0000256" key="5">
    <source>
        <dbReference type="ARBA" id="ARBA00023172"/>
    </source>
</evidence>
<dbReference type="InterPro" id="IPR011010">
    <property type="entry name" value="DNA_brk_join_enz"/>
</dbReference>
<keyword evidence="5" id="KW-0233">DNA recombination</keyword>
<dbReference type="InterPro" id="IPR029063">
    <property type="entry name" value="SAM-dependent_MTases_sf"/>
</dbReference>
<dbReference type="InterPro" id="IPR013762">
    <property type="entry name" value="Integrase-like_cat_sf"/>
</dbReference>
<dbReference type="InterPro" id="IPR050390">
    <property type="entry name" value="C5-Methyltransferase"/>
</dbReference>
<dbReference type="InterPro" id="IPR001525">
    <property type="entry name" value="C5_MeTfrase"/>
</dbReference>
<protein>
    <recommendedName>
        <fullName evidence="1">DNA (cytosine-5-)-methyltransferase</fullName>
        <ecNumber evidence="1">2.1.1.37</ecNumber>
    </recommendedName>
</protein>
<keyword evidence="4" id="KW-0949">S-adenosyl-L-methionine</keyword>
<dbReference type="EC" id="2.1.1.37" evidence="1"/>
<dbReference type="Pfam" id="PF00145">
    <property type="entry name" value="DNA_methylase"/>
    <property type="match status" value="1"/>
</dbReference>
<dbReference type="SUPFAM" id="SSF56349">
    <property type="entry name" value="DNA breaking-rejoining enzymes"/>
    <property type="match status" value="1"/>
</dbReference>
<accession>A0ABN9QTU4</accession>
<proteinExistence type="predicted"/>
<dbReference type="EMBL" id="CAUYUJ010004383">
    <property type="protein sequence ID" value="CAK0809353.1"/>
    <property type="molecule type" value="Genomic_DNA"/>
</dbReference>
<dbReference type="Proteomes" id="UP001189429">
    <property type="component" value="Unassembled WGS sequence"/>
</dbReference>
<evidence type="ECO:0000256" key="3">
    <source>
        <dbReference type="ARBA" id="ARBA00022679"/>
    </source>
</evidence>
<keyword evidence="8" id="KW-1185">Reference proteome</keyword>
<evidence type="ECO:0000256" key="4">
    <source>
        <dbReference type="ARBA" id="ARBA00022691"/>
    </source>
</evidence>